<sequence>MSPATNSNQATPSNAVADNSSVKRLLVPADGSARAEEPAATTLGGNAIAKPTEKGTANRKTRAVKGKPSQTVANTGKKNTPTLPHVVTGGGYVRDTLGEEAFLGLGDDKGDSSQSDDEPPPLSQISIKRNHNKILYKNIEVATLRGDTESVEMLQGMLHNEPIEPIERAVKTLPSFKRILPRIDAGIYATNANGSSVAPLAIPLPSKRDQEAPSAPITQGGLHFMSGAVTTHADIGFTPFFDKNIKELRAPLPLTIFNKDWQERAITYHVVELFKLKKRA</sequence>
<dbReference type="AlphaFoldDB" id="A0A5B0P052"/>
<feature type="region of interest" description="Disordered" evidence="1">
    <location>
        <begin position="1"/>
        <end position="88"/>
    </location>
</feature>
<dbReference type="Proteomes" id="UP000325313">
    <property type="component" value="Unassembled WGS sequence"/>
</dbReference>
<comment type="caution">
    <text evidence="3">The sequence shown here is derived from an EMBL/GenBank/DDBJ whole genome shotgun (WGS) entry which is preliminary data.</text>
</comment>
<evidence type="ECO:0000313" key="2">
    <source>
        <dbReference type="EMBL" id="KAA1084921.1"/>
    </source>
</evidence>
<dbReference type="EMBL" id="VSWC01000079">
    <property type="protein sequence ID" value="KAA1094905.1"/>
    <property type="molecule type" value="Genomic_DNA"/>
</dbReference>
<feature type="compositionally biased region" description="Polar residues" evidence="1">
    <location>
        <begin position="1"/>
        <end position="22"/>
    </location>
</feature>
<feature type="region of interest" description="Disordered" evidence="1">
    <location>
        <begin position="103"/>
        <end position="126"/>
    </location>
</feature>
<dbReference type="Proteomes" id="UP000324748">
    <property type="component" value="Unassembled WGS sequence"/>
</dbReference>
<evidence type="ECO:0000313" key="3">
    <source>
        <dbReference type="EMBL" id="KAA1094905.1"/>
    </source>
</evidence>
<keyword evidence="4" id="KW-1185">Reference proteome</keyword>
<evidence type="ECO:0000256" key="1">
    <source>
        <dbReference type="SAM" id="MobiDB-lite"/>
    </source>
</evidence>
<accession>A0A5B0P052</accession>
<gene>
    <name evidence="3" type="ORF">PGT21_050220</name>
    <name evidence="2" type="ORF">PGTUg99_003035</name>
</gene>
<evidence type="ECO:0000313" key="4">
    <source>
        <dbReference type="Proteomes" id="UP000324748"/>
    </source>
</evidence>
<evidence type="ECO:0000313" key="5">
    <source>
        <dbReference type="Proteomes" id="UP000325313"/>
    </source>
</evidence>
<dbReference type="OrthoDB" id="10371672at2759"/>
<organism evidence="3 4">
    <name type="scientific">Puccinia graminis f. sp. tritici</name>
    <dbReference type="NCBI Taxonomy" id="56615"/>
    <lineage>
        <taxon>Eukaryota</taxon>
        <taxon>Fungi</taxon>
        <taxon>Dikarya</taxon>
        <taxon>Basidiomycota</taxon>
        <taxon>Pucciniomycotina</taxon>
        <taxon>Pucciniomycetes</taxon>
        <taxon>Pucciniales</taxon>
        <taxon>Pucciniaceae</taxon>
        <taxon>Puccinia</taxon>
    </lineage>
</organism>
<protein>
    <submittedName>
        <fullName evidence="3">Uncharacterized protein</fullName>
    </submittedName>
</protein>
<proteinExistence type="predicted"/>
<feature type="compositionally biased region" description="Polar residues" evidence="1">
    <location>
        <begin position="68"/>
        <end position="82"/>
    </location>
</feature>
<name>A0A5B0P052_PUCGR</name>
<reference evidence="4 5" key="1">
    <citation type="submission" date="2019-05" db="EMBL/GenBank/DDBJ databases">
        <title>Emergence of the Ug99 lineage of the wheat stem rust pathogen through somatic hybridization.</title>
        <authorList>
            <person name="Li F."/>
            <person name="Upadhyaya N.M."/>
            <person name="Sperschneider J."/>
            <person name="Matny O."/>
            <person name="Nguyen-Phuc H."/>
            <person name="Mago R."/>
            <person name="Raley C."/>
            <person name="Miller M.E."/>
            <person name="Silverstein K.A.T."/>
            <person name="Henningsen E."/>
            <person name="Hirsch C.D."/>
            <person name="Visser B."/>
            <person name="Pretorius Z.A."/>
            <person name="Steffenson B.J."/>
            <person name="Schwessinger B."/>
            <person name="Dodds P.N."/>
            <person name="Figueroa M."/>
        </authorList>
    </citation>
    <scope>NUCLEOTIDE SEQUENCE [LARGE SCALE GENOMIC DNA]</scope>
    <source>
        <strain evidence="3">21-0</strain>
        <strain evidence="2 5">Ug99</strain>
    </source>
</reference>
<dbReference type="EMBL" id="VDEP01000424">
    <property type="protein sequence ID" value="KAA1084921.1"/>
    <property type="molecule type" value="Genomic_DNA"/>
</dbReference>